<sequence length="100" mass="10774">MFQGPRPRFAPCDRTGSTPEGCHSLHQGNARGIGWRRFFGAMRLKPSGQGDREAIASKQTGAGRALALLRDAGFALSSGCDYARLKEPRTHGRLFGPFAG</sequence>
<organism evidence="2 3">
    <name type="scientific">Methylocella tundrae</name>
    <dbReference type="NCBI Taxonomy" id="227605"/>
    <lineage>
        <taxon>Bacteria</taxon>
        <taxon>Pseudomonadati</taxon>
        <taxon>Pseudomonadota</taxon>
        <taxon>Alphaproteobacteria</taxon>
        <taxon>Hyphomicrobiales</taxon>
        <taxon>Beijerinckiaceae</taxon>
        <taxon>Methylocella</taxon>
    </lineage>
</organism>
<dbReference type="AlphaFoldDB" id="A0A4U8Z381"/>
<evidence type="ECO:0000313" key="3">
    <source>
        <dbReference type="Proteomes" id="UP000294360"/>
    </source>
</evidence>
<dbReference type="KEGG" id="mtun:MTUNDRAET4_3015"/>
<feature type="region of interest" description="Disordered" evidence="1">
    <location>
        <begin position="1"/>
        <end position="26"/>
    </location>
</feature>
<evidence type="ECO:0000256" key="1">
    <source>
        <dbReference type="SAM" id="MobiDB-lite"/>
    </source>
</evidence>
<dbReference type="EMBL" id="LR536450">
    <property type="protein sequence ID" value="VFU09902.1"/>
    <property type="molecule type" value="Genomic_DNA"/>
</dbReference>
<dbReference type="Proteomes" id="UP000294360">
    <property type="component" value="Chromosome"/>
</dbReference>
<proteinExistence type="predicted"/>
<evidence type="ECO:0000313" key="2">
    <source>
        <dbReference type="EMBL" id="VFU09902.1"/>
    </source>
</evidence>
<name>A0A4U8Z381_METTU</name>
<protein>
    <submittedName>
        <fullName evidence="2">Uncharacterized protein</fullName>
    </submittedName>
</protein>
<reference evidence="2 3" key="1">
    <citation type="submission" date="2019-03" db="EMBL/GenBank/DDBJ databases">
        <authorList>
            <person name="Kox A.R. M."/>
        </authorList>
    </citation>
    <scope>NUCLEOTIDE SEQUENCE [LARGE SCALE GENOMIC DNA]</scope>
    <source>
        <strain evidence="2">MTUNDRAET4 annotated genome</strain>
    </source>
</reference>
<accession>A0A4U8Z381</accession>
<gene>
    <name evidence="2" type="ORF">MTUNDRAET4_3015</name>
</gene>